<keyword evidence="2" id="KW-0813">Transport</keyword>
<reference evidence="8 9" key="1">
    <citation type="submission" date="2017-10" db="EMBL/GenBank/DDBJ databases">
        <title>Novel microbial diversity and functional potential in the marine mammal oral microbiome.</title>
        <authorList>
            <person name="Dudek N.K."/>
            <person name="Sun C.L."/>
            <person name="Burstein D."/>
            <person name="Kantor R.S."/>
            <person name="Aliaga Goltsman D.S."/>
            <person name="Bik E.M."/>
            <person name="Thomas B.C."/>
            <person name="Banfield J.F."/>
            <person name="Relman D.A."/>
        </authorList>
    </citation>
    <scope>NUCLEOTIDE SEQUENCE [LARGE SCALE GENOMIC DNA]</scope>
    <source>
        <strain evidence="8">DOLJORAL78_61_10</strain>
    </source>
</reference>
<evidence type="ECO:0000256" key="5">
    <source>
        <dbReference type="ARBA" id="ARBA00022989"/>
    </source>
</evidence>
<proteinExistence type="predicted"/>
<dbReference type="PANTHER" id="PTHR43744:SF8">
    <property type="entry name" value="SN-GLYCEROL-3-PHOSPHATE TRANSPORT SYSTEM PERMEASE PROTEIN UGPE"/>
    <property type="match status" value="1"/>
</dbReference>
<sequence>MTLVVLVVVIGAPLLYAMLVSTQSNTEYFGHQLTPGSSLKENFIHVWENRNLGRFMLNSTIQAIIITVGKAITAILAGMAFVHFTFRGRWVIFWFVLVTLMMPTEISIIALAEIIGDFGWGDSMAAITVPFLASATGAF</sequence>
<gene>
    <name evidence="8" type="ORF">CSA55_00075</name>
</gene>
<feature type="transmembrane region" description="Helical" evidence="7">
    <location>
        <begin position="61"/>
        <end position="84"/>
    </location>
</feature>
<evidence type="ECO:0000256" key="4">
    <source>
        <dbReference type="ARBA" id="ARBA00022692"/>
    </source>
</evidence>
<dbReference type="AlphaFoldDB" id="A0A2G6KGV3"/>
<keyword evidence="3" id="KW-1003">Cell membrane</keyword>
<keyword evidence="5 7" id="KW-1133">Transmembrane helix</keyword>
<organism evidence="8 9">
    <name type="scientific">Ilumatobacter coccineus</name>
    <dbReference type="NCBI Taxonomy" id="467094"/>
    <lineage>
        <taxon>Bacteria</taxon>
        <taxon>Bacillati</taxon>
        <taxon>Actinomycetota</taxon>
        <taxon>Acidimicrobiia</taxon>
        <taxon>Acidimicrobiales</taxon>
        <taxon>Ilumatobacteraceae</taxon>
        <taxon>Ilumatobacter</taxon>
    </lineage>
</organism>
<feature type="transmembrane region" description="Helical" evidence="7">
    <location>
        <begin position="91"/>
        <end position="115"/>
    </location>
</feature>
<evidence type="ECO:0000256" key="1">
    <source>
        <dbReference type="ARBA" id="ARBA00004651"/>
    </source>
</evidence>
<accession>A0A2G6KGV3</accession>
<evidence type="ECO:0000256" key="2">
    <source>
        <dbReference type="ARBA" id="ARBA00022448"/>
    </source>
</evidence>
<evidence type="ECO:0000313" key="8">
    <source>
        <dbReference type="EMBL" id="PIE34908.1"/>
    </source>
</evidence>
<comment type="subcellular location">
    <subcellularLocation>
        <location evidence="1">Cell membrane</location>
        <topology evidence="1">Multi-pass membrane protein</topology>
    </subcellularLocation>
</comment>
<dbReference type="InterPro" id="IPR035906">
    <property type="entry name" value="MetI-like_sf"/>
</dbReference>
<protein>
    <submittedName>
        <fullName evidence="8">Glycerol-3-phosphate ABC transporter permease</fullName>
    </submittedName>
</protein>
<evidence type="ECO:0000256" key="6">
    <source>
        <dbReference type="ARBA" id="ARBA00023136"/>
    </source>
</evidence>
<evidence type="ECO:0000256" key="7">
    <source>
        <dbReference type="SAM" id="Phobius"/>
    </source>
</evidence>
<dbReference type="GO" id="GO:0005886">
    <property type="term" value="C:plasma membrane"/>
    <property type="evidence" value="ECO:0007669"/>
    <property type="project" value="UniProtKB-SubCell"/>
</dbReference>
<evidence type="ECO:0000256" key="3">
    <source>
        <dbReference type="ARBA" id="ARBA00022475"/>
    </source>
</evidence>
<dbReference type="EMBL" id="PDSL01000002">
    <property type="protein sequence ID" value="PIE34908.1"/>
    <property type="molecule type" value="Genomic_DNA"/>
</dbReference>
<keyword evidence="4 7" id="KW-0812">Transmembrane</keyword>
<dbReference type="Proteomes" id="UP000230914">
    <property type="component" value="Unassembled WGS sequence"/>
</dbReference>
<comment type="caution">
    <text evidence="8">The sequence shown here is derived from an EMBL/GenBank/DDBJ whole genome shotgun (WGS) entry which is preliminary data.</text>
</comment>
<feature type="non-terminal residue" evidence="8">
    <location>
        <position position="139"/>
    </location>
</feature>
<dbReference type="PANTHER" id="PTHR43744">
    <property type="entry name" value="ABC TRANSPORTER PERMEASE PROTEIN MG189-RELATED-RELATED"/>
    <property type="match status" value="1"/>
</dbReference>
<keyword evidence="6 7" id="KW-0472">Membrane</keyword>
<evidence type="ECO:0000313" key="9">
    <source>
        <dbReference type="Proteomes" id="UP000230914"/>
    </source>
</evidence>
<dbReference type="Gene3D" id="1.10.3720.10">
    <property type="entry name" value="MetI-like"/>
    <property type="match status" value="1"/>
</dbReference>
<dbReference type="SUPFAM" id="SSF161098">
    <property type="entry name" value="MetI-like"/>
    <property type="match status" value="1"/>
</dbReference>
<name>A0A2G6KGV3_9ACTN</name>